<dbReference type="RefSeq" id="WP_120761181.1">
    <property type="nucleotide sequence ID" value="NZ_CP032630.1"/>
</dbReference>
<dbReference type="EMBL" id="CP032630">
    <property type="protein sequence ID" value="AYF96830.1"/>
    <property type="molecule type" value="Genomic_DNA"/>
</dbReference>
<sequence>MRRARVRAVVGWLSAALVIAGAFVAVAALGPEAPTAEDADDGLVPSDLLWPVVARCLPAGGTTEGYQLYQGADGEVVFSLIGVDDGDELTDPDSLALAADVNDCLDGYRFAEPGDESVLWTSRPAAQALLLYDRVNRWTAPCLLAHGIPVERPELARYLDPNAIAWSRFYGAYAFGDAAVDSLDELIEARRACGQPTDILAADPLG</sequence>
<organism evidence="2 3">
    <name type="scientific">Protaetiibacter intestinalis</name>
    <dbReference type="NCBI Taxonomy" id="2419774"/>
    <lineage>
        <taxon>Bacteria</taxon>
        <taxon>Bacillati</taxon>
        <taxon>Actinomycetota</taxon>
        <taxon>Actinomycetes</taxon>
        <taxon>Micrococcales</taxon>
        <taxon>Microbacteriaceae</taxon>
        <taxon>Protaetiibacter</taxon>
    </lineage>
</organism>
<keyword evidence="3" id="KW-1185">Reference proteome</keyword>
<protein>
    <submittedName>
        <fullName evidence="2">Uncharacterized protein</fullName>
    </submittedName>
</protein>
<dbReference type="KEGG" id="lyd:D7I47_00220"/>
<name>A0A387BEC6_9MICO</name>
<keyword evidence="1" id="KW-0732">Signal</keyword>
<feature type="chain" id="PRO_5017271245" evidence="1">
    <location>
        <begin position="28"/>
        <end position="206"/>
    </location>
</feature>
<proteinExistence type="predicted"/>
<feature type="signal peptide" evidence="1">
    <location>
        <begin position="1"/>
        <end position="27"/>
    </location>
</feature>
<evidence type="ECO:0000256" key="1">
    <source>
        <dbReference type="SAM" id="SignalP"/>
    </source>
</evidence>
<reference evidence="3" key="1">
    <citation type="submission" date="2018-09" db="EMBL/GenBank/DDBJ databases">
        <title>Genome sequencing of strain 2DFWR-13.</title>
        <authorList>
            <person name="Heo J."/>
            <person name="Kim S.-J."/>
            <person name="Kwon S.-W."/>
        </authorList>
    </citation>
    <scope>NUCLEOTIDE SEQUENCE [LARGE SCALE GENOMIC DNA]</scope>
    <source>
        <strain evidence="3">2DFWR-13</strain>
    </source>
</reference>
<dbReference type="Proteomes" id="UP000278886">
    <property type="component" value="Chromosome"/>
</dbReference>
<gene>
    <name evidence="2" type="ORF">D7I47_00220</name>
</gene>
<dbReference type="OrthoDB" id="5130108at2"/>
<dbReference type="AlphaFoldDB" id="A0A387BEC6"/>
<evidence type="ECO:0000313" key="3">
    <source>
        <dbReference type="Proteomes" id="UP000278886"/>
    </source>
</evidence>
<accession>A0A387BEC6</accession>
<evidence type="ECO:0000313" key="2">
    <source>
        <dbReference type="EMBL" id="AYF96830.1"/>
    </source>
</evidence>